<protein>
    <submittedName>
        <fullName evidence="4">Uncharacterized protein</fullName>
    </submittedName>
</protein>
<reference evidence="4" key="1">
    <citation type="submission" date="2019-02" db="EMBL/GenBank/DDBJ databases">
        <authorList>
            <person name="Gruber-Vodicka R. H."/>
            <person name="Seah K. B. B."/>
        </authorList>
    </citation>
    <scope>NUCLEOTIDE SEQUENCE</scope>
    <source>
        <strain evidence="4">BECK_SA2B12</strain>
        <strain evidence="3">BECK_SA2B15</strain>
        <strain evidence="2">BECK_SA2B20</strain>
    </source>
</reference>
<name>A0A450VYR0_9GAMM</name>
<proteinExistence type="predicted"/>
<dbReference type="EMBL" id="CAADFI010000487">
    <property type="protein sequence ID" value="VFK04756.1"/>
    <property type="molecule type" value="Genomic_DNA"/>
</dbReference>
<evidence type="ECO:0000256" key="1">
    <source>
        <dbReference type="SAM" id="MobiDB-lite"/>
    </source>
</evidence>
<evidence type="ECO:0000313" key="4">
    <source>
        <dbReference type="EMBL" id="VFK09954.1"/>
    </source>
</evidence>
<feature type="region of interest" description="Disordered" evidence="1">
    <location>
        <begin position="63"/>
        <end position="82"/>
    </location>
</feature>
<accession>A0A450VYR0</accession>
<evidence type="ECO:0000313" key="3">
    <source>
        <dbReference type="EMBL" id="VFK06207.1"/>
    </source>
</evidence>
<gene>
    <name evidence="3" type="ORF">BECKH772A_GA0070896_106221</name>
    <name evidence="2" type="ORF">BECKH772B_GA0070898_104872</name>
    <name evidence="4" type="ORF">BECKH772C_GA0070978_106631</name>
</gene>
<dbReference type="AlphaFoldDB" id="A0A450VYR0"/>
<evidence type="ECO:0000313" key="2">
    <source>
        <dbReference type="EMBL" id="VFK04756.1"/>
    </source>
</evidence>
<dbReference type="EMBL" id="CAADFJ010000663">
    <property type="protein sequence ID" value="VFK09954.1"/>
    <property type="molecule type" value="Genomic_DNA"/>
</dbReference>
<organism evidence="4">
    <name type="scientific">Candidatus Kentrum eta</name>
    <dbReference type="NCBI Taxonomy" id="2126337"/>
    <lineage>
        <taxon>Bacteria</taxon>
        <taxon>Pseudomonadati</taxon>
        <taxon>Pseudomonadota</taxon>
        <taxon>Gammaproteobacteria</taxon>
        <taxon>Candidatus Kentrum</taxon>
    </lineage>
</organism>
<sequence length="180" mass="21386">MLTQLAFYSEQQMGCTYELNPGVFYRRNLEQKTWKMFPGVFGSGCVGSDCPLSAMTRARGYSVRSRQPRWNPGRYGAPDRGPGMGTARRRFALSKRFFRGVEAIALMRGQLNKAFPPLRKVTPRWQETFLRFPEEFQPSRKLRVPLRKHSLQWRRIERQWLEWFSPLPESHKQWWENEGR</sequence>
<dbReference type="EMBL" id="CAADFG010000622">
    <property type="protein sequence ID" value="VFK06207.1"/>
    <property type="molecule type" value="Genomic_DNA"/>
</dbReference>